<dbReference type="eggNOG" id="KOG0133">
    <property type="taxonomic scope" value="Eukaryota"/>
</dbReference>
<dbReference type="GO" id="GO:0010617">
    <property type="term" value="P:circadian regulation of calcium ion oscillation"/>
    <property type="evidence" value="ECO:0007669"/>
    <property type="project" value="EnsemblPlants"/>
</dbReference>
<dbReference type="EnsemblPlants" id="ORGLA02G0213600.1">
    <property type="protein sequence ID" value="ORGLA02G0213600.1"/>
    <property type="gene ID" value="ORGLA02G0213600"/>
</dbReference>
<dbReference type="Gramene" id="ORGLA02G0213600.1">
    <property type="protein sequence ID" value="ORGLA02G0213600.1"/>
    <property type="gene ID" value="ORGLA02G0213600"/>
</dbReference>
<dbReference type="AlphaFoldDB" id="I1P2D0"/>
<reference evidence="9 10" key="2">
    <citation type="submission" date="2018-04" db="EMBL/GenBank/DDBJ databases">
        <title>OglaRS2 (Oryza glaberrima Reference Sequence Version 2).</title>
        <authorList>
            <person name="Zhang J."/>
            <person name="Kudrna D."/>
            <person name="Lee S."/>
            <person name="Talag J."/>
            <person name="Rajasekar S."/>
            <person name="Wing R.A."/>
        </authorList>
    </citation>
    <scope>NUCLEOTIDE SEQUENCE [LARGE SCALE GENOMIC DNA]</scope>
    <source>
        <strain evidence="9 10">cv. IRGC 96717</strain>
    </source>
</reference>
<feature type="binding site" evidence="6">
    <location>
        <position position="232"/>
    </location>
    <ligand>
        <name>FAD</name>
        <dbReference type="ChEBI" id="CHEBI:57692"/>
    </ligand>
</feature>
<comment type="cofactor">
    <cofactor evidence="1">
        <name>(6R)-5,10-methylene-5,6,7,8-tetrahydrofolate</name>
        <dbReference type="ChEBI" id="CHEBI:15636"/>
    </cofactor>
</comment>
<dbReference type="InterPro" id="IPR014729">
    <property type="entry name" value="Rossmann-like_a/b/a_fold"/>
</dbReference>
<dbReference type="GO" id="GO:0032922">
    <property type="term" value="P:circadian regulation of gene expression"/>
    <property type="evidence" value="ECO:0007669"/>
    <property type="project" value="TreeGrafter"/>
</dbReference>
<dbReference type="GO" id="GO:0009638">
    <property type="term" value="P:phototropism"/>
    <property type="evidence" value="ECO:0007669"/>
    <property type="project" value="EnsemblPlants"/>
</dbReference>
<dbReference type="Gene3D" id="1.25.40.80">
    <property type="match status" value="1"/>
</dbReference>
<feature type="binding site" evidence="6">
    <location>
        <position position="287"/>
    </location>
    <ligand>
        <name>FAD</name>
        <dbReference type="ChEBI" id="CHEBI:57692"/>
    </ligand>
</feature>
<dbReference type="GO" id="GO:0071949">
    <property type="term" value="F:FAD binding"/>
    <property type="evidence" value="ECO:0007669"/>
    <property type="project" value="EnsemblPlants"/>
</dbReference>
<dbReference type="GO" id="GO:0009646">
    <property type="term" value="P:response to absence of light"/>
    <property type="evidence" value="ECO:0007669"/>
    <property type="project" value="EnsemblPlants"/>
</dbReference>
<dbReference type="Gene3D" id="1.10.579.10">
    <property type="entry name" value="DNA Cyclobutane Dipyrimidine Photolyase, subunit A, domain 3"/>
    <property type="match status" value="1"/>
</dbReference>
<dbReference type="GO" id="GO:0005524">
    <property type="term" value="F:ATP binding"/>
    <property type="evidence" value="ECO:0007669"/>
    <property type="project" value="EnsemblPlants"/>
</dbReference>
<proteinExistence type="inferred from homology"/>
<dbReference type="InterPro" id="IPR006050">
    <property type="entry name" value="DNA_photolyase_N"/>
</dbReference>
<dbReference type="PRINTS" id="PR00147">
    <property type="entry name" value="DNAPHOTLYASE"/>
</dbReference>
<feature type="site" description="Electron transfer via tryptophanyl radical" evidence="7">
    <location>
        <position position="397"/>
    </location>
</feature>
<dbReference type="GO" id="GO:0005737">
    <property type="term" value="C:cytoplasm"/>
    <property type="evidence" value="ECO:0007669"/>
    <property type="project" value="EnsemblPlants"/>
</dbReference>
<dbReference type="GO" id="GO:0043153">
    <property type="term" value="P:entrainment of circadian clock by photoperiod"/>
    <property type="evidence" value="ECO:0007669"/>
    <property type="project" value="TreeGrafter"/>
</dbReference>
<dbReference type="Proteomes" id="UP000007306">
    <property type="component" value="Chromosome 2"/>
</dbReference>
<dbReference type="GO" id="GO:0048574">
    <property type="term" value="P:long-day photoperiodism, flowering"/>
    <property type="evidence" value="ECO:0007669"/>
    <property type="project" value="EnsemblPlants"/>
</dbReference>
<dbReference type="PANTHER" id="PTHR11455">
    <property type="entry name" value="CRYPTOCHROME"/>
    <property type="match status" value="1"/>
</dbReference>
<evidence type="ECO:0000256" key="7">
    <source>
        <dbReference type="PIRSR" id="PIRSR602081-2"/>
    </source>
</evidence>
<dbReference type="GO" id="GO:0010075">
    <property type="term" value="P:regulation of meristem growth"/>
    <property type="evidence" value="ECO:0007669"/>
    <property type="project" value="EnsemblPlants"/>
</dbReference>
<dbReference type="GO" id="GO:2000028">
    <property type="term" value="P:regulation of photoperiodism, flowering"/>
    <property type="evidence" value="ECO:0007669"/>
    <property type="project" value="EnsemblPlants"/>
</dbReference>
<dbReference type="STRING" id="4538.I1P2D0"/>
<dbReference type="InterPro" id="IPR014134">
    <property type="entry name" value="Cryptochrome_pln"/>
</dbReference>
<organism evidence="9 10">
    <name type="scientific">Oryza glaberrima</name>
    <name type="common">African rice</name>
    <dbReference type="NCBI Taxonomy" id="4538"/>
    <lineage>
        <taxon>Eukaryota</taxon>
        <taxon>Viridiplantae</taxon>
        <taxon>Streptophyta</taxon>
        <taxon>Embryophyta</taxon>
        <taxon>Tracheophyta</taxon>
        <taxon>Spermatophyta</taxon>
        <taxon>Magnoliopsida</taxon>
        <taxon>Liliopsida</taxon>
        <taxon>Poales</taxon>
        <taxon>Poaceae</taxon>
        <taxon>BOP clade</taxon>
        <taxon>Oryzoideae</taxon>
        <taxon>Oryzeae</taxon>
        <taxon>Oryzinae</taxon>
        <taxon>Oryza</taxon>
    </lineage>
</organism>
<dbReference type="OMA" id="ETLIDWD"/>
<dbReference type="GO" id="GO:0010118">
    <property type="term" value="P:stomatal movement"/>
    <property type="evidence" value="ECO:0007669"/>
    <property type="project" value="EnsemblPlants"/>
</dbReference>
<dbReference type="SUPFAM" id="SSF52425">
    <property type="entry name" value="Cryptochrome/photolyase, N-terminal domain"/>
    <property type="match status" value="1"/>
</dbReference>
<dbReference type="GO" id="GO:0003904">
    <property type="term" value="F:deoxyribodipyrimidine photo-lyase activity"/>
    <property type="evidence" value="ECO:0007669"/>
    <property type="project" value="TreeGrafter"/>
</dbReference>
<reference evidence="9" key="1">
    <citation type="submission" date="2015-06" db="UniProtKB">
        <authorList>
            <consortium name="EnsemblPlants"/>
        </authorList>
    </citation>
    <scope>IDENTIFICATION</scope>
</reference>
<feature type="binding site" evidence="6">
    <location>
        <begin position="387"/>
        <end position="389"/>
    </location>
    <ligand>
        <name>FAD</name>
        <dbReference type="ChEBI" id="CHEBI:57692"/>
    </ligand>
</feature>
<comment type="cofactor">
    <cofactor evidence="6">
        <name>FAD</name>
        <dbReference type="ChEBI" id="CHEBI:57692"/>
    </cofactor>
    <text evidence="6">Binds 1 FAD per subunit.</text>
</comment>
<dbReference type="GO" id="GO:2000379">
    <property type="term" value="P:positive regulation of reactive oxygen species metabolic process"/>
    <property type="evidence" value="ECO:0007669"/>
    <property type="project" value="EnsemblPlants"/>
</dbReference>
<comment type="similarity">
    <text evidence="2">Belongs to the DNA photolyase class-1 family.</text>
</comment>
<feature type="site" description="Electron transfer via tryptophanyl radical" evidence="7">
    <location>
        <position position="321"/>
    </location>
</feature>
<evidence type="ECO:0000313" key="9">
    <source>
        <dbReference type="EnsemblPlants" id="ORGLA02G0213600.1"/>
    </source>
</evidence>
<keyword evidence="10" id="KW-1185">Reference proteome</keyword>
<dbReference type="NCBIfam" id="TIGR02766">
    <property type="entry name" value="crypt_chrom_pln"/>
    <property type="match status" value="1"/>
</dbReference>
<dbReference type="SUPFAM" id="SSF48173">
    <property type="entry name" value="Cryptochrome/photolyase FAD-binding domain"/>
    <property type="match status" value="1"/>
</dbReference>
<evidence type="ECO:0000259" key="8">
    <source>
        <dbReference type="PROSITE" id="PS51645"/>
    </source>
</evidence>
<dbReference type="InterPro" id="IPR005101">
    <property type="entry name" value="Cryptochr/Photolyase_FAD-bd"/>
</dbReference>
<keyword evidence="5" id="KW-0157">Chromophore</keyword>
<dbReference type="HOGENOM" id="CLU_010348_5_0_1"/>
<dbReference type="GO" id="GO:0009882">
    <property type="term" value="F:blue light photoreceptor activity"/>
    <property type="evidence" value="ECO:0007669"/>
    <property type="project" value="InterPro"/>
</dbReference>
<dbReference type="PROSITE" id="PS51645">
    <property type="entry name" value="PHR_CRY_ALPHA_BETA"/>
    <property type="match status" value="1"/>
</dbReference>
<dbReference type="GO" id="GO:0006338">
    <property type="term" value="P:chromatin remodeling"/>
    <property type="evidence" value="ECO:0007669"/>
    <property type="project" value="EnsemblPlants"/>
</dbReference>
<protein>
    <recommendedName>
        <fullName evidence="8">Photolyase/cryptochrome alpha/beta domain-containing protein</fullName>
    </recommendedName>
</protein>
<feature type="binding site" evidence="6">
    <location>
        <begin position="244"/>
        <end position="248"/>
    </location>
    <ligand>
        <name>FAD</name>
        <dbReference type="ChEBI" id="CHEBI:57692"/>
    </ligand>
</feature>
<accession>I1P2D0</accession>
<dbReference type="GO" id="GO:1901371">
    <property type="term" value="P:regulation of leaf morphogenesis"/>
    <property type="evidence" value="ECO:0007669"/>
    <property type="project" value="EnsemblPlants"/>
</dbReference>
<dbReference type="GO" id="GO:0010244">
    <property type="term" value="P:response to low fluence blue light stimulus by blue low-fluence system"/>
    <property type="evidence" value="ECO:0007669"/>
    <property type="project" value="EnsemblPlants"/>
</dbReference>
<name>I1P2D0_ORYGL</name>
<feature type="site" description="Electron transfer via tryptophanyl radical" evidence="7">
    <location>
        <position position="374"/>
    </location>
</feature>
<dbReference type="PANTHER" id="PTHR11455:SF18">
    <property type="entry name" value="SI:CH1073-390K14.1"/>
    <property type="match status" value="1"/>
</dbReference>
<dbReference type="GO" id="GO:0072387">
    <property type="term" value="P:flavin adenine dinucleotide metabolic process"/>
    <property type="evidence" value="ECO:0007669"/>
    <property type="project" value="EnsemblPlants"/>
</dbReference>
<evidence type="ECO:0000256" key="3">
    <source>
        <dbReference type="ARBA" id="ARBA00022630"/>
    </source>
</evidence>
<evidence type="ECO:0000256" key="1">
    <source>
        <dbReference type="ARBA" id="ARBA00001932"/>
    </source>
</evidence>
<evidence type="ECO:0000256" key="6">
    <source>
        <dbReference type="PIRSR" id="PIRSR602081-1"/>
    </source>
</evidence>
<dbReference type="GO" id="GO:0016604">
    <property type="term" value="C:nuclear body"/>
    <property type="evidence" value="ECO:0007669"/>
    <property type="project" value="EnsemblPlants"/>
</dbReference>
<dbReference type="InterPro" id="IPR002081">
    <property type="entry name" value="Cryptochrome/DNA_photolyase_1"/>
</dbReference>
<dbReference type="GO" id="GO:0042803">
    <property type="term" value="F:protein homodimerization activity"/>
    <property type="evidence" value="ECO:0007669"/>
    <property type="project" value="EnsemblPlants"/>
</dbReference>
<dbReference type="FunFam" id="1.10.579.10:FF:000003">
    <property type="entry name" value="Deoxyribodipyrimidine photo-lyase"/>
    <property type="match status" value="1"/>
</dbReference>
<dbReference type="GO" id="GO:0009911">
    <property type="term" value="P:positive regulation of flower development"/>
    <property type="evidence" value="ECO:0007669"/>
    <property type="project" value="EnsemblPlants"/>
</dbReference>
<keyword evidence="3 6" id="KW-0285">Flavoprotein</keyword>
<evidence type="ECO:0000256" key="5">
    <source>
        <dbReference type="ARBA" id="ARBA00022991"/>
    </source>
</evidence>
<evidence type="ECO:0000256" key="4">
    <source>
        <dbReference type="ARBA" id="ARBA00022827"/>
    </source>
</evidence>
<evidence type="ECO:0000256" key="2">
    <source>
        <dbReference type="ARBA" id="ARBA00005862"/>
    </source>
</evidence>
<dbReference type="Pfam" id="PF00875">
    <property type="entry name" value="DNA_photolyase"/>
    <property type="match status" value="1"/>
</dbReference>
<evidence type="ECO:0000313" key="10">
    <source>
        <dbReference type="Proteomes" id="UP000007306"/>
    </source>
</evidence>
<dbReference type="InterPro" id="IPR036155">
    <property type="entry name" value="Crypto/Photolyase_N_sf"/>
</dbReference>
<dbReference type="Pfam" id="PF03441">
    <property type="entry name" value="FAD_binding_7"/>
    <property type="match status" value="1"/>
</dbReference>
<feature type="domain" description="Photolyase/cryptochrome alpha/beta" evidence="8">
    <location>
        <begin position="5"/>
        <end position="134"/>
    </location>
</feature>
<dbReference type="InterPro" id="IPR036134">
    <property type="entry name" value="Crypto/Photolyase_FAD-like_sf"/>
</dbReference>
<keyword evidence="4 6" id="KW-0274">FAD</keyword>
<dbReference type="PROSITE" id="PS00394">
    <property type="entry name" value="DNA_PHOTOLYASES_1_1"/>
    <property type="match status" value="1"/>
</dbReference>
<dbReference type="Gene3D" id="3.40.50.620">
    <property type="entry name" value="HUPs"/>
    <property type="match status" value="1"/>
</dbReference>
<dbReference type="GO" id="GO:1902347">
    <property type="term" value="P:response to strigolactone"/>
    <property type="evidence" value="ECO:0007669"/>
    <property type="project" value="EnsemblPlants"/>
</dbReference>
<dbReference type="GO" id="GO:0003677">
    <property type="term" value="F:DNA binding"/>
    <property type="evidence" value="ECO:0007669"/>
    <property type="project" value="TreeGrafter"/>
</dbReference>
<dbReference type="InterPro" id="IPR018394">
    <property type="entry name" value="DNA_photolyase_1_CS_C"/>
</dbReference>
<sequence>MAGSERTVVWFRRDLRIDDNPALAAAARDGAVLPVFIWCPADEGQFYPGRCSRWWLKQSLPHLSQSLESLGCPLVLIRAESTLEALLRCIDSVGATRLVYNHLYDPVSLVRDDKIKKELSALGISIQSFNGDLLYEPWEIYDDSGLAFTTFNMYWEKCMELPIDVSPSFAPWKLVPVPGLESVRSCSVDDLGLESSKDEESSNALLRRAWSPGWRNAEKMLEEFVSHGLLEYSKHGMKVEGATTSLLSPYLHFGEVSVRKVYQLVRMQQIKWENEGTSEAEESIHFFMRSIGLREYSRYLCFNFPFTHEKSLLGNLKHYPWKVDEERFKSWRQGMTGYPLVDAGMRELWATGWTHNRIRVIISSFAVKFLLIPWTWGMKYFWDVLLDADLESDILGWQYISGSLPDGHELSRLDNPEVQGQKYDPDGVYVRTWIPELARMPTEWIHHPWDAPSCILEVAGVELGFNYPKPIVDLHIARECLDDSISTMWQLDTAEKLAELDGEVVEDNLSNIKTFDIPKVVLRETSPCALPIDQRVPHASSKDHNLKSKVLKASNRSSICVDMIRSSKMEATSSVANSPVSRKRSFCETAFHVPSYSSSAEVHSHIQDHGGSLVGPSRYLLQEAGRNCVDEVSLIIIFDRQVLKNLMRYFHLCSFFYQESKHPMKLPPQDL</sequence>
<dbReference type="GO" id="GO:0051607">
    <property type="term" value="P:defense response to virus"/>
    <property type="evidence" value="ECO:0007669"/>
    <property type="project" value="EnsemblPlants"/>
</dbReference>
<dbReference type="GO" id="GO:0009414">
    <property type="term" value="P:response to water deprivation"/>
    <property type="evidence" value="ECO:0007669"/>
    <property type="project" value="EnsemblPlants"/>
</dbReference>